<reference evidence="4" key="2">
    <citation type="submission" date="2016-02" db="EMBL/GenBank/DDBJ databases">
        <title>Genome sequencing of Aspergillus luchuensis NBRC 4314.</title>
        <authorList>
            <person name="Yamada O."/>
        </authorList>
    </citation>
    <scope>NUCLEOTIDE SEQUENCE [LARGE SCALE GENOMIC DNA]</scope>
    <source>
        <strain evidence="4">RIB 2604</strain>
    </source>
</reference>
<feature type="compositionally biased region" description="Basic and acidic residues" evidence="1">
    <location>
        <begin position="401"/>
        <end position="416"/>
    </location>
</feature>
<accession>A0A146F446</accession>
<evidence type="ECO:0000313" key="5">
    <source>
        <dbReference type="Proteomes" id="UP000661280"/>
    </source>
</evidence>
<organism evidence="3 4">
    <name type="scientific">Aspergillus kawachii</name>
    <name type="common">White koji mold</name>
    <name type="synonym">Aspergillus awamori var. kawachi</name>
    <dbReference type="NCBI Taxonomy" id="1069201"/>
    <lineage>
        <taxon>Eukaryota</taxon>
        <taxon>Fungi</taxon>
        <taxon>Dikarya</taxon>
        <taxon>Ascomycota</taxon>
        <taxon>Pezizomycotina</taxon>
        <taxon>Eurotiomycetes</taxon>
        <taxon>Eurotiomycetidae</taxon>
        <taxon>Eurotiales</taxon>
        <taxon>Aspergillaceae</taxon>
        <taxon>Aspergillus</taxon>
        <taxon>Aspergillus subgen. Circumdati</taxon>
    </lineage>
</organism>
<dbReference type="Proteomes" id="UP000075230">
    <property type="component" value="Unassembled WGS sequence"/>
</dbReference>
<feature type="compositionally biased region" description="Basic residues" evidence="1">
    <location>
        <begin position="424"/>
        <end position="433"/>
    </location>
</feature>
<dbReference type="OrthoDB" id="4156714at2759"/>
<feature type="region of interest" description="Disordered" evidence="1">
    <location>
        <begin position="364"/>
        <end position="433"/>
    </location>
</feature>
<dbReference type="Proteomes" id="UP000661280">
    <property type="component" value="Chromosome 4"/>
</dbReference>
<reference evidence="2" key="3">
    <citation type="submission" date="2021-01" db="EMBL/GenBank/DDBJ databases">
        <authorList>
            <consortium name="Aspergillus luchuensis mut. kawachii IFO 4304 genome sequencing consortium"/>
            <person name="Kazuki M."/>
            <person name="Futagami T."/>
        </authorList>
    </citation>
    <scope>NUCLEOTIDE SEQUENCE</scope>
    <source>
        <strain evidence="2">IFO 4308</strain>
    </source>
</reference>
<dbReference type="VEuPathDB" id="FungiDB:ASPFODRAFT_51367"/>
<sequence>MGRTNQTRQPERKSEERKPFQEDKSETQNRVYGPGNYFLSREEYYDVLAQCNLMEENACSQRCILDLVSAQFNHLDCTIRTWTHAWTRRESMSHLQSDEKQDIINSLDGYCVQEDWDSIHPLLPPGTRANMGPVLGATMLYQFIFSKLIDSPFWFLDGKISPTDVDGDPQFHLRLQYLYERIREASVYKAAWWKSVTIGECNARSAFDNNPANTGLAQGTAVQRKATVESLTDELLGCRVFQLLLRPLEYKKDVSLRHEQLHRILHDAVNTILYTEGGMFGNTTIERLADLPVFVHESDRMTSHMHHFTSPQNTPCFAALDGGRTLIVTRPGLVYSQMQALGHGRIFPPERVVKAEVLAEVKRPTKERVSRKGSTSGVAKPTKGRRAQRAKKLSASPSVADAKDDTGEHGEDREESVPLGKQIPPRRKTFWRQ</sequence>
<dbReference type="GeneID" id="64959958"/>
<dbReference type="EMBL" id="AP024428">
    <property type="protein sequence ID" value="BCR98636.1"/>
    <property type="molecule type" value="Genomic_DNA"/>
</dbReference>
<gene>
    <name evidence="2" type="ORF">AKAW2_40319S</name>
    <name evidence="3" type="ORF">RIB2604_00803580</name>
</gene>
<feature type="compositionally biased region" description="Basic and acidic residues" evidence="1">
    <location>
        <begin position="9"/>
        <end position="27"/>
    </location>
</feature>
<dbReference type="AlphaFoldDB" id="A0A146F446"/>
<evidence type="ECO:0000313" key="4">
    <source>
        <dbReference type="Proteomes" id="UP000075230"/>
    </source>
</evidence>
<evidence type="ECO:0000313" key="3">
    <source>
        <dbReference type="EMBL" id="GAT20878.1"/>
    </source>
</evidence>
<dbReference type="EMBL" id="BCWF01000008">
    <property type="protein sequence ID" value="GAT20878.1"/>
    <property type="molecule type" value="Genomic_DNA"/>
</dbReference>
<reference evidence="2" key="4">
    <citation type="submission" date="2021-02" db="EMBL/GenBank/DDBJ databases">
        <title>Aspergillus luchuensis mut. kawachii IFO 4304 genome sequence.</title>
        <authorList>
            <person name="Mori K."/>
            <person name="Kadooka C."/>
            <person name="Goto M."/>
            <person name="Futagami T."/>
        </authorList>
    </citation>
    <scope>NUCLEOTIDE SEQUENCE</scope>
    <source>
        <strain evidence="2">IFO 4308</strain>
    </source>
</reference>
<dbReference type="RefSeq" id="XP_041542399.1">
    <property type="nucleotide sequence ID" value="XM_041688633.1"/>
</dbReference>
<feature type="region of interest" description="Disordered" evidence="1">
    <location>
        <begin position="1"/>
        <end position="34"/>
    </location>
</feature>
<reference evidence="3 4" key="1">
    <citation type="journal article" date="2016" name="DNA Res.">
        <title>Genome sequence of Aspergillus luchuensis NBRC 4314.</title>
        <authorList>
            <person name="Yamada O."/>
            <person name="Machida M."/>
            <person name="Hosoyama A."/>
            <person name="Goto M."/>
            <person name="Takahashi T."/>
            <person name="Futagami T."/>
            <person name="Yamagata Y."/>
            <person name="Takeuchi M."/>
            <person name="Kobayashi T."/>
            <person name="Koike H."/>
            <person name="Abe K."/>
            <person name="Asai K."/>
            <person name="Arita M."/>
            <person name="Fujita N."/>
            <person name="Fukuda K."/>
            <person name="Higa K."/>
            <person name="Horikawa H."/>
            <person name="Ishikawa T."/>
            <person name="Jinno K."/>
            <person name="Kato Y."/>
            <person name="Kirimura K."/>
            <person name="Mizutani O."/>
            <person name="Nakasone K."/>
            <person name="Sano M."/>
            <person name="Shiraishi Y."/>
            <person name="Tsukahara M."/>
            <person name="Gomi K."/>
        </authorList>
    </citation>
    <scope>NUCLEOTIDE SEQUENCE [LARGE SCALE GENOMIC DNA]</scope>
    <source>
        <strain evidence="3 4">RIB 2604</strain>
    </source>
</reference>
<keyword evidence="5" id="KW-1185">Reference proteome</keyword>
<feature type="compositionally biased region" description="Basic residues" evidence="1">
    <location>
        <begin position="382"/>
        <end position="392"/>
    </location>
</feature>
<proteinExistence type="predicted"/>
<protein>
    <submittedName>
        <fullName evidence="3">Similar to An09g02660</fullName>
    </submittedName>
</protein>
<evidence type="ECO:0000256" key="1">
    <source>
        <dbReference type="SAM" id="MobiDB-lite"/>
    </source>
</evidence>
<evidence type="ECO:0000313" key="2">
    <source>
        <dbReference type="EMBL" id="BCR98636.1"/>
    </source>
</evidence>
<name>A0A146F446_ASPKA</name>
<dbReference type="KEGG" id="aluc:AKAW2_40319S"/>